<dbReference type="Pfam" id="PF21095">
    <property type="entry name" value="CarD_C"/>
    <property type="match status" value="1"/>
</dbReference>
<dbReference type="Gene3D" id="2.40.10.170">
    <property type="match status" value="1"/>
</dbReference>
<evidence type="ECO:0000259" key="1">
    <source>
        <dbReference type="SMART" id="SM01058"/>
    </source>
</evidence>
<evidence type="ECO:0000313" key="2">
    <source>
        <dbReference type="EMBL" id="WDH83168.1"/>
    </source>
</evidence>
<dbReference type="PANTHER" id="PTHR38447:SF1">
    <property type="entry name" value="RNA POLYMERASE-BINDING TRANSCRIPTION FACTOR CARD"/>
    <property type="match status" value="1"/>
</dbReference>
<sequence>MYQVGDCVFYPMYGAGFIHSLEEKEILGETQWYFEVRIDHPLMNVSIPVAKVDSLGIRCISDEATLLLAKAMFQEECGDIPTNANTRQQMMLGKLKTGDICMEIQVIRDLSKLMTRKTLGWSDKNMLNNARKLVISELIYARNVSPEQATKLLNDSLVALN</sequence>
<reference evidence="2" key="1">
    <citation type="submission" date="2023-02" db="EMBL/GenBank/DDBJ databases">
        <title>Pathogen: clinical or host-associated sample.</title>
        <authorList>
            <person name="Hergert J."/>
            <person name="Casey R."/>
            <person name="Wagner J."/>
            <person name="Young E.L."/>
            <person name="Oakeson K.F."/>
        </authorList>
    </citation>
    <scope>NUCLEOTIDE SEQUENCE</scope>
    <source>
        <strain evidence="2">2022CK-00830</strain>
    </source>
</reference>
<dbReference type="EMBL" id="CP118101">
    <property type="protein sequence ID" value="WDH83168.1"/>
    <property type="molecule type" value="Genomic_DNA"/>
</dbReference>
<dbReference type="InterPro" id="IPR003711">
    <property type="entry name" value="CarD-like/TRCF_RID"/>
</dbReference>
<protein>
    <submittedName>
        <fullName evidence="2">CarD family transcriptional regulator</fullName>
    </submittedName>
</protein>
<dbReference type="InterPro" id="IPR052531">
    <property type="entry name" value="CarD-like_regulator"/>
</dbReference>
<dbReference type="GO" id="GO:0009303">
    <property type="term" value="P:rRNA transcription"/>
    <property type="evidence" value="ECO:0007669"/>
    <property type="project" value="TreeGrafter"/>
</dbReference>
<dbReference type="SMART" id="SM01058">
    <property type="entry name" value="CarD_TRCF"/>
    <property type="match status" value="1"/>
</dbReference>
<proteinExistence type="predicted"/>
<dbReference type="AlphaFoldDB" id="A0AAX3N1I5"/>
<accession>A0AAX3N1I5</accession>
<dbReference type="Gene3D" id="1.20.58.1290">
    <property type="entry name" value="CarD-like, C-terminal domain"/>
    <property type="match status" value="1"/>
</dbReference>
<evidence type="ECO:0000313" key="3">
    <source>
        <dbReference type="Proteomes" id="UP001220962"/>
    </source>
</evidence>
<dbReference type="PANTHER" id="PTHR38447">
    <property type="entry name" value="TRANSCRIPTION FACTOR YDEB-RELATED"/>
    <property type="match status" value="1"/>
</dbReference>
<feature type="domain" description="CarD-like/TRCF RNAP-interacting" evidence="1">
    <location>
        <begin position="1"/>
        <end position="111"/>
    </location>
</feature>
<dbReference type="InterPro" id="IPR036101">
    <property type="entry name" value="CarD-like/TRCF_RID_sf"/>
</dbReference>
<organism evidence="2 3">
    <name type="scientific">Paenibacillus urinalis</name>
    <dbReference type="NCBI Taxonomy" id="521520"/>
    <lineage>
        <taxon>Bacteria</taxon>
        <taxon>Bacillati</taxon>
        <taxon>Bacillota</taxon>
        <taxon>Bacilli</taxon>
        <taxon>Bacillales</taxon>
        <taxon>Paenibacillaceae</taxon>
        <taxon>Paenibacillus</taxon>
    </lineage>
</organism>
<name>A0AAX3N1I5_9BACL</name>
<dbReference type="Pfam" id="PF02559">
    <property type="entry name" value="CarD_TRCF_RID"/>
    <property type="match status" value="1"/>
</dbReference>
<dbReference type="Proteomes" id="UP001220962">
    <property type="component" value="Chromosome"/>
</dbReference>
<dbReference type="InterPro" id="IPR042215">
    <property type="entry name" value="CarD-like_C"/>
</dbReference>
<gene>
    <name evidence="2" type="ORF">PUW23_02660</name>
</gene>
<dbReference type="InterPro" id="IPR048792">
    <property type="entry name" value="CarD_C"/>
</dbReference>
<dbReference type="SUPFAM" id="SSF141259">
    <property type="entry name" value="CarD-like"/>
    <property type="match status" value="1"/>
</dbReference>
<dbReference type="RefSeq" id="WP_274359363.1">
    <property type="nucleotide sequence ID" value="NZ_CP118101.1"/>
</dbReference>